<dbReference type="PROSITE" id="PS50011">
    <property type="entry name" value="PROTEIN_KINASE_DOM"/>
    <property type="match status" value="1"/>
</dbReference>
<organism evidence="2 3">
    <name type="scientific">Porites evermanni</name>
    <dbReference type="NCBI Taxonomy" id="104178"/>
    <lineage>
        <taxon>Eukaryota</taxon>
        <taxon>Metazoa</taxon>
        <taxon>Cnidaria</taxon>
        <taxon>Anthozoa</taxon>
        <taxon>Hexacorallia</taxon>
        <taxon>Scleractinia</taxon>
        <taxon>Fungiina</taxon>
        <taxon>Poritidae</taxon>
        <taxon>Porites</taxon>
    </lineage>
</organism>
<dbReference type="Pfam" id="PF00069">
    <property type="entry name" value="Pkinase"/>
    <property type="match status" value="1"/>
</dbReference>
<comment type="caution">
    <text evidence="2">The sequence shown here is derived from an EMBL/GenBank/DDBJ whole genome shotgun (WGS) entry which is preliminary data.</text>
</comment>
<evidence type="ECO:0000313" key="3">
    <source>
        <dbReference type="Proteomes" id="UP001159427"/>
    </source>
</evidence>
<reference evidence="2 3" key="1">
    <citation type="submission" date="2022-05" db="EMBL/GenBank/DDBJ databases">
        <authorList>
            <consortium name="Genoscope - CEA"/>
            <person name="William W."/>
        </authorList>
    </citation>
    <scope>NUCLEOTIDE SEQUENCE [LARGE SCALE GENOMIC DNA]</scope>
</reference>
<dbReference type="InterPro" id="IPR011009">
    <property type="entry name" value="Kinase-like_dom_sf"/>
</dbReference>
<dbReference type="InterPro" id="IPR000719">
    <property type="entry name" value="Prot_kinase_dom"/>
</dbReference>
<evidence type="ECO:0000259" key="1">
    <source>
        <dbReference type="PROSITE" id="PS50011"/>
    </source>
</evidence>
<dbReference type="SUPFAM" id="SSF56112">
    <property type="entry name" value="Protein kinase-like (PK-like)"/>
    <property type="match status" value="1"/>
</dbReference>
<dbReference type="EMBL" id="CALNXI010000483">
    <property type="protein sequence ID" value="CAH3027992.1"/>
    <property type="molecule type" value="Genomic_DNA"/>
</dbReference>
<keyword evidence="3" id="KW-1185">Reference proteome</keyword>
<dbReference type="InterPro" id="IPR008266">
    <property type="entry name" value="Tyr_kinase_AS"/>
</dbReference>
<dbReference type="PANTHER" id="PTHR24347">
    <property type="entry name" value="SERINE/THREONINE-PROTEIN KINASE"/>
    <property type="match status" value="1"/>
</dbReference>
<proteinExistence type="predicted"/>
<gene>
    <name evidence="2" type="ORF">PEVE_00032881</name>
</gene>
<sequence length="266" mass="30207">MLRDAFLMRRYIVLIMDLLEGQDILSFIASKPRPNEEDIAFVIRPLLDVLSYLHGQYIVHLDLRPANIFIAKSNLGLKLIDFGSAHQIKAKDWKKGENLAIVSYNSFTAPELVDLDDPYLVSGPADMWSIGVLLYALMSGELPFAAQTTENEDEDEDEAVAKLVKRCKWSFDSKAFQRCTSEVKSLISSLITFDQEKRPTVEQAKNHPWILADNLQKRRSSDVNSSKLKDLSQQLMKKDKEDVVTASCVLRTFSEDPYDSPDSDEE</sequence>
<protein>
    <recommendedName>
        <fullName evidence="1">Protein kinase domain-containing protein</fullName>
    </recommendedName>
</protein>
<accession>A0ABN8ML11</accession>
<dbReference type="Proteomes" id="UP001159427">
    <property type="component" value="Unassembled WGS sequence"/>
</dbReference>
<dbReference type="Gene3D" id="1.10.510.10">
    <property type="entry name" value="Transferase(Phosphotransferase) domain 1"/>
    <property type="match status" value="1"/>
</dbReference>
<dbReference type="SMART" id="SM00220">
    <property type="entry name" value="S_TKc"/>
    <property type="match status" value="1"/>
</dbReference>
<feature type="domain" description="Protein kinase" evidence="1">
    <location>
        <begin position="1"/>
        <end position="210"/>
    </location>
</feature>
<name>A0ABN8ML11_9CNID</name>
<evidence type="ECO:0000313" key="2">
    <source>
        <dbReference type="EMBL" id="CAH3027992.1"/>
    </source>
</evidence>
<dbReference type="PROSITE" id="PS00109">
    <property type="entry name" value="PROTEIN_KINASE_TYR"/>
    <property type="match status" value="1"/>
</dbReference>